<feature type="domain" description="Cyclic nucleotide-binding" evidence="4">
    <location>
        <begin position="21"/>
        <end position="123"/>
    </location>
</feature>
<keyword evidence="3" id="KW-0804">Transcription</keyword>
<evidence type="ECO:0000256" key="1">
    <source>
        <dbReference type="ARBA" id="ARBA00023015"/>
    </source>
</evidence>
<evidence type="ECO:0000313" key="7">
    <source>
        <dbReference type="Proteomes" id="UP000192468"/>
    </source>
</evidence>
<feature type="domain" description="HTH crp-type" evidence="5">
    <location>
        <begin position="162"/>
        <end position="227"/>
    </location>
</feature>
<dbReference type="InterPro" id="IPR036390">
    <property type="entry name" value="WH_DNA-bd_sf"/>
</dbReference>
<proteinExistence type="predicted"/>
<evidence type="ECO:0000259" key="5">
    <source>
        <dbReference type="PROSITE" id="PS51063"/>
    </source>
</evidence>
<dbReference type="Pfam" id="PF00027">
    <property type="entry name" value="cNMP_binding"/>
    <property type="match status" value="1"/>
</dbReference>
<dbReference type="Proteomes" id="UP000192468">
    <property type="component" value="Unassembled WGS sequence"/>
</dbReference>
<protein>
    <submittedName>
        <fullName evidence="6">cAMP-binding domain of CRP or a regulatory subunit of cAMP-dependent protein kinases</fullName>
    </submittedName>
</protein>
<dbReference type="Pfam" id="PF13545">
    <property type="entry name" value="HTH_Crp_2"/>
    <property type="match status" value="1"/>
</dbReference>
<keyword evidence="6" id="KW-0418">Kinase</keyword>
<sequence>MHRQHSITMIEHIEILKQTSLFYGIKMEEIEKILKCMYARFVEFEKDEMIICEGSEINDIGILLSGYGRSIKQDESGKTSIITLLKPGSFIGILLAASKNRKSPVSVQAQEHLSVLFIPIENFISGYINDCPKYNVLLRNYIDAIAEKAMILHDRNDCLIKSSVREKVLSYLKRVAKEEGSNTFTTPFDRNDMAEYVNVERSALSRELSRMKKDGIIDYYKNSFKLL</sequence>
<dbReference type="InterPro" id="IPR012318">
    <property type="entry name" value="HTH_CRP"/>
</dbReference>
<evidence type="ECO:0000256" key="2">
    <source>
        <dbReference type="ARBA" id="ARBA00023125"/>
    </source>
</evidence>
<dbReference type="InterPro" id="IPR000595">
    <property type="entry name" value="cNMP-bd_dom"/>
</dbReference>
<keyword evidence="2" id="KW-0238">DNA-binding</keyword>
<reference evidence="6 7" key="1">
    <citation type="submission" date="2017-04" db="EMBL/GenBank/DDBJ databases">
        <authorList>
            <person name="Afonso C.L."/>
            <person name="Miller P.J."/>
            <person name="Scott M.A."/>
            <person name="Spackman E."/>
            <person name="Goraichik I."/>
            <person name="Dimitrov K.M."/>
            <person name="Suarez D.L."/>
            <person name="Swayne D.E."/>
        </authorList>
    </citation>
    <scope>NUCLEOTIDE SEQUENCE [LARGE SCALE GENOMIC DNA]</scope>
    <source>
        <strain evidence="6 7">DSM 12555</strain>
    </source>
</reference>
<dbReference type="GO" id="GO:0016301">
    <property type="term" value="F:kinase activity"/>
    <property type="evidence" value="ECO:0007669"/>
    <property type="project" value="UniProtKB-KW"/>
</dbReference>
<dbReference type="PROSITE" id="PS50042">
    <property type="entry name" value="CNMP_BINDING_3"/>
    <property type="match status" value="1"/>
</dbReference>
<dbReference type="Gene3D" id="2.60.120.10">
    <property type="entry name" value="Jelly Rolls"/>
    <property type="match status" value="1"/>
</dbReference>
<keyword evidence="6" id="KW-0808">Transferase</keyword>
<dbReference type="CDD" id="cd00038">
    <property type="entry name" value="CAP_ED"/>
    <property type="match status" value="1"/>
</dbReference>
<dbReference type="SMART" id="SM00100">
    <property type="entry name" value="cNMP"/>
    <property type="match status" value="1"/>
</dbReference>
<name>A0A1W1XHU2_9CLOT</name>
<dbReference type="AlphaFoldDB" id="A0A1W1XHU2"/>
<dbReference type="SUPFAM" id="SSF46785">
    <property type="entry name" value="Winged helix' DNA-binding domain"/>
    <property type="match status" value="1"/>
</dbReference>
<evidence type="ECO:0000256" key="3">
    <source>
        <dbReference type="ARBA" id="ARBA00023163"/>
    </source>
</evidence>
<organism evidence="6 7">
    <name type="scientific">Clostridium acidisoli DSM 12555</name>
    <dbReference type="NCBI Taxonomy" id="1121291"/>
    <lineage>
        <taxon>Bacteria</taxon>
        <taxon>Bacillati</taxon>
        <taxon>Bacillota</taxon>
        <taxon>Clostridia</taxon>
        <taxon>Eubacteriales</taxon>
        <taxon>Clostridiaceae</taxon>
        <taxon>Clostridium</taxon>
    </lineage>
</organism>
<evidence type="ECO:0000313" key="6">
    <source>
        <dbReference type="EMBL" id="SMC23352.1"/>
    </source>
</evidence>
<keyword evidence="7" id="KW-1185">Reference proteome</keyword>
<dbReference type="GO" id="GO:0006355">
    <property type="term" value="P:regulation of DNA-templated transcription"/>
    <property type="evidence" value="ECO:0007669"/>
    <property type="project" value="InterPro"/>
</dbReference>
<dbReference type="GO" id="GO:0003677">
    <property type="term" value="F:DNA binding"/>
    <property type="evidence" value="ECO:0007669"/>
    <property type="project" value="UniProtKB-KW"/>
</dbReference>
<dbReference type="InterPro" id="IPR018490">
    <property type="entry name" value="cNMP-bd_dom_sf"/>
</dbReference>
<gene>
    <name evidence="6" type="ORF">SAMN02745134_01894</name>
</gene>
<keyword evidence="1" id="KW-0805">Transcription regulation</keyword>
<dbReference type="STRING" id="1121291.SAMN02745134_01894"/>
<evidence type="ECO:0000259" key="4">
    <source>
        <dbReference type="PROSITE" id="PS50042"/>
    </source>
</evidence>
<dbReference type="InterPro" id="IPR014710">
    <property type="entry name" value="RmlC-like_jellyroll"/>
</dbReference>
<accession>A0A1W1XHU2</accession>
<dbReference type="EMBL" id="FWXH01000005">
    <property type="protein sequence ID" value="SMC23352.1"/>
    <property type="molecule type" value="Genomic_DNA"/>
</dbReference>
<dbReference type="PROSITE" id="PS51063">
    <property type="entry name" value="HTH_CRP_2"/>
    <property type="match status" value="1"/>
</dbReference>
<dbReference type="SUPFAM" id="SSF51206">
    <property type="entry name" value="cAMP-binding domain-like"/>
    <property type="match status" value="1"/>
</dbReference>